<proteinExistence type="predicted"/>
<protein>
    <recommendedName>
        <fullName evidence="6">C2H2-type domain-containing protein</fullName>
    </recommendedName>
</protein>
<dbReference type="PROSITE" id="PS50157">
    <property type="entry name" value="ZINC_FINGER_C2H2_2"/>
    <property type="match status" value="3"/>
</dbReference>
<evidence type="ECO:0000256" key="5">
    <source>
        <dbReference type="PROSITE-ProRule" id="PRU00042"/>
    </source>
</evidence>
<reference evidence="7 8" key="1">
    <citation type="journal article" date="2019" name="New Phytol.">
        <title>Comparative genomics reveals unique wood-decay strategies and fruiting body development in the Schizophyllaceae.</title>
        <authorList>
            <person name="Almasi E."/>
            <person name="Sahu N."/>
            <person name="Krizsan K."/>
            <person name="Balint B."/>
            <person name="Kovacs G.M."/>
            <person name="Kiss B."/>
            <person name="Cseklye J."/>
            <person name="Drula E."/>
            <person name="Henrissat B."/>
            <person name="Nagy I."/>
            <person name="Chovatia M."/>
            <person name="Adam C."/>
            <person name="LaButti K."/>
            <person name="Lipzen A."/>
            <person name="Riley R."/>
            <person name="Grigoriev I.V."/>
            <person name="Nagy L.G."/>
        </authorList>
    </citation>
    <scope>NUCLEOTIDE SEQUENCE [LARGE SCALE GENOMIC DNA]</scope>
    <source>
        <strain evidence="7 8">NL-1724</strain>
    </source>
</reference>
<dbReference type="EMBL" id="VDMD01000004">
    <property type="protein sequence ID" value="TRM66265.1"/>
    <property type="molecule type" value="Genomic_DNA"/>
</dbReference>
<feature type="domain" description="C2H2-type" evidence="6">
    <location>
        <begin position="104"/>
        <end position="133"/>
    </location>
</feature>
<dbReference type="AlphaFoldDB" id="A0A550CN86"/>
<dbReference type="STRING" id="97359.A0A550CN86"/>
<dbReference type="InterPro" id="IPR036236">
    <property type="entry name" value="Znf_C2H2_sf"/>
</dbReference>
<evidence type="ECO:0000256" key="1">
    <source>
        <dbReference type="ARBA" id="ARBA00022723"/>
    </source>
</evidence>
<dbReference type="GO" id="GO:0000981">
    <property type="term" value="F:DNA-binding transcription factor activity, RNA polymerase II-specific"/>
    <property type="evidence" value="ECO:0007669"/>
    <property type="project" value="TreeGrafter"/>
</dbReference>
<dbReference type="OrthoDB" id="6077919at2759"/>
<evidence type="ECO:0000256" key="2">
    <source>
        <dbReference type="ARBA" id="ARBA00022737"/>
    </source>
</evidence>
<dbReference type="PANTHER" id="PTHR19818:SF139">
    <property type="entry name" value="PAIR-RULE PROTEIN ODD-PAIRED"/>
    <property type="match status" value="1"/>
</dbReference>
<evidence type="ECO:0000313" key="7">
    <source>
        <dbReference type="EMBL" id="TRM66265.1"/>
    </source>
</evidence>
<keyword evidence="2" id="KW-0677">Repeat</keyword>
<dbReference type="GO" id="GO:0005634">
    <property type="term" value="C:nucleus"/>
    <property type="evidence" value="ECO:0007669"/>
    <property type="project" value="UniProtKB-ARBA"/>
</dbReference>
<keyword evidence="1" id="KW-0479">Metal-binding</keyword>
<accession>A0A550CN86</accession>
<evidence type="ECO:0000313" key="8">
    <source>
        <dbReference type="Proteomes" id="UP000320762"/>
    </source>
</evidence>
<keyword evidence="4" id="KW-0862">Zinc</keyword>
<dbReference type="InterPro" id="IPR013087">
    <property type="entry name" value="Znf_C2H2_type"/>
</dbReference>
<dbReference type="Gene3D" id="3.30.160.60">
    <property type="entry name" value="Classic Zinc Finger"/>
    <property type="match status" value="3"/>
</dbReference>
<organism evidence="7 8">
    <name type="scientific">Schizophyllum amplum</name>
    <dbReference type="NCBI Taxonomy" id="97359"/>
    <lineage>
        <taxon>Eukaryota</taxon>
        <taxon>Fungi</taxon>
        <taxon>Dikarya</taxon>
        <taxon>Basidiomycota</taxon>
        <taxon>Agaricomycotina</taxon>
        <taxon>Agaricomycetes</taxon>
        <taxon>Agaricomycetidae</taxon>
        <taxon>Agaricales</taxon>
        <taxon>Schizophyllaceae</taxon>
        <taxon>Schizophyllum</taxon>
    </lineage>
</organism>
<keyword evidence="8" id="KW-1185">Reference proteome</keyword>
<gene>
    <name evidence="7" type="ORF">BD626DRAFT_398433</name>
</gene>
<dbReference type="InterPro" id="IPR050329">
    <property type="entry name" value="GLI_C2H2-zinc-finger"/>
</dbReference>
<dbReference type="PANTHER" id="PTHR19818">
    <property type="entry name" value="ZINC FINGER PROTEIN ZIC AND GLI"/>
    <property type="match status" value="1"/>
</dbReference>
<keyword evidence="3 5" id="KW-0863">Zinc-finger</keyword>
<dbReference type="InterPro" id="IPR022755">
    <property type="entry name" value="Znf_C2H2_jaz"/>
</dbReference>
<sequence>MAYCDRCERYFPNSRALYQHESNSPYHNICEDCDRDFPTYKGLKEHWVQSPRHAYCQYCDEHFYDRDDLEDHYEGVHSYCRKCRRVFINERGLEEHYRQSEAHYYCEPCKRDFKSYSNLQSHLNSSIHRPRDIICPFKGCGQGFISLSALAAHCENGRCPSGVDRRTVDRFIRNADKSNYITDPSRMITNGDADTRIRNIATSATWNGYAYECYLCSRMYSTLRDLNKHLSSPYHASKVYKCPMSSCSYRSTTVSALFSHVEAGNCGVRRFTPIQGYMNDLVDRMGRARITG</sequence>
<dbReference type="Proteomes" id="UP000320762">
    <property type="component" value="Unassembled WGS sequence"/>
</dbReference>
<dbReference type="GO" id="GO:0000978">
    <property type="term" value="F:RNA polymerase II cis-regulatory region sequence-specific DNA binding"/>
    <property type="evidence" value="ECO:0007669"/>
    <property type="project" value="TreeGrafter"/>
</dbReference>
<evidence type="ECO:0000259" key="6">
    <source>
        <dbReference type="PROSITE" id="PS50157"/>
    </source>
</evidence>
<dbReference type="GO" id="GO:0045944">
    <property type="term" value="P:positive regulation of transcription by RNA polymerase II"/>
    <property type="evidence" value="ECO:0007669"/>
    <property type="project" value="UniProtKB-ARBA"/>
</dbReference>
<comment type="caution">
    <text evidence="7">The sequence shown here is derived from an EMBL/GenBank/DDBJ whole genome shotgun (WGS) entry which is preliminary data.</text>
</comment>
<evidence type="ECO:0000256" key="4">
    <source>
        <dbReference type="ARBA" id="ARBA00022833"/>
    </source>
</evidence>
<dbReference type="SUPFAM" id="SSF57667">
    <property type="entry name" value="beta-beta-alpha zinc fingers"/>
    <property type="match status" value="1"/>
</dbReference>
<name>A0A550CN86_9AGAR</name>
<evidence type="ECO:0000256" key="3">
    <source>
        <dbReference type="ARBA" id="ARBA00022771"/>
    </source>
</evidence>
<feature type="domain" description="C2H2-type" evidence="6">
    <location>
        <begin position="54"/>
        <end position="82"/>
    </location>
</feature>
<dbReference type="PROSITE" id="PS00028">
    <property type="entry name" value="ZINC_FINGER_C2H2_1"/>
    <property type="match status" value="2"/>
</dbReference>
<dbReference type="Pfam" id="PF00096">
    <property type="entry name" value="zf-C2H2"/>
    <property type="match status" value="2"/>
</dbReference>
<dbReference type="Pfam" id="PF12171">
    <property type="entry name" value="zf-C2H2_jaz"/>
    <property type="match status" value="1"/>
</dbReference>
<feature type="domain" description="C2H2-type" evidence="6">
    <location>
        <begin position="211"/>
        <end position="240"/>
    </location>
</feature>
<dbReference type="SMART" id="SM00355">
    <property type="entry name" value="ZnF_C2H2"/>
    <property type="match status" value="8"/>
</dbReference>
<dbReference type="GO" id="GO:0008270">
    <property type="term" value="F:zinc ion binding"/>
    <property type="evidence" value="ECO:0007669"/>
    <property type="project" value="UniProtKB-KW"/>
</dbReference>